<feature type="transmembrane region" description="Helical" evidence="1">
    <location>
        <begin position="27"/>
        <end position="49"/>
    </location>
</feature>
<protein>
    <submittedName>
        <fullName evidence="2">Uncharacterized protein</fullName>
    </submittedName>
</protein>
<dbReference type="InterPro" id="IPR043993">
    <property type="entry name" value="T4SS_pilin"/>
</dbReference>
<gene>
    <name evidence="2" type="ORF">EI74_0611</name>
</gene>
<dbReference type="Proteomes" id="UP000295518">
    <property type="component" value="Unassembled WGS sequence"/>
</dbReference>
<keyword evidence="1" id="KW-1133">Transmembrane helix</keyword>
<dbReference type="EMBL" id="SNWN01000013">
    <property type="protein sequence ID" value="TDO19806.1"/>
    <property type="molecule type" value="Genomic_DNA"/>
</dbReference>
<reference evidence="2 3" key="1">
    <citation type="submission" date="2019-03" db="EMBL/GenBank/DDBJ databases">
        <title>Genomic Encyclopedia of Archaeal and Bacterial Type Strains, Phase II (KMG-II): from individual species to whole genera.</title>
        <authorList>
            <person name="Goeker M."/>
        </authorList>
    </citation>
    <scope>NUCLEOTIDE SEQUENCE [LARGE SCALE GENOMIC DNA]</scope>
    <source>
        <strain evidence="2 3">ATCC 700618</strain>
    </source>
</reference>
<dbReference type="OrthoDB" id="9899554at2"/>
<comment type="caution">
    <text evidence="2">The sequence shown here is derived from an EMBL/GenBank/DDBJ whole genome shotgun (WGS) entry which is preliminary data.</text>
</comment>
<evidence type="ECO:0000313" key="2">
    <source>
        <dbReference type="EMBL" id="TDO19806.1"/>
    </source>
</evidence>
<dbReference type="RefSeq" id="WP_094254769.1">
    <property type="nucleotide sequence ID" value="NZ_NNCE01000005.1"/>
</dbReference>
<dbReference type="NCBIfam" id="NF045849">
    <property type="entry name" value="ICE_MMCAP2_0565"/>
    <property type="match status" value="1"/>
</dbReference>
<dbReference type="AlphaFoldDB" id="A0A4R6IDN1"/>
<keyword evidence="3" id="KW-1185">Reference proteome</keyword>
<sequence>MQINYSNEISQSDLSGISDNIRNSINAVMGAFSGVIAIVLIVLAIFYFVKLSTVANRPELRARYLNSIKWVAITFVAVLIIWGLSNIAITLMQTKLANQSISSSSSQLTNILMKLMK</sequence>
<feature type="transmembrane region" description="Helical" evidence="1">
    <location>
        <begin position="70"/>
        <end position="92"/>
    </location>
</feature>
<keyword evidence="1" id="KW-0812">Transmembrane</keyword>
<keyword evidence="1" id="KW-0472">Membrane</keyword>
<accession>A0A4R6IDN1</accession>
<evidence type="ECO:0000256" key="1">
    <source>
        <dbReference type="SAM" id="Phobius"/>
    </source>
</evidence>
<organism evidence="2 3">
    <name type="scientific">Mycoplasma testudineum</name>
    <dbReference type="NCBI Taxonomy" id="244584"/>
    <lineage>
        <taxon>Bacteria</taxon>
        <taxon>Bacillati</taxon>
        <taxon>Mycoplasmatota</taxon>
        <taxon>Mollicutes</taxon>
        <taxon>Mycoplasmataceae</taxon>
        <taxon>Mycoplasma</taxon>
    </lineage>
</organism>
<proteinExistence type="predicted"/>
<dbReference type="Pfam" id="PF18895">
    <property type="entry name" value="T4SS_pilin"/>
    <property type="match status" value="1"/>
</dbReference>
<name>A0A4R6IDN1_9MOLU</name>
<evidence type="ECO:0000313" key="3">
    <source>
        <dbReference type="Proteomes" id="UP000295518"/>
    </source>
</evidence>